<dbReference type="FunFam" id="3.40.50.300:FF:000032">
    <property type="entry name" value="Export ABC transporter ATP-binding protein"/>
    <property type="match status" value="1"/>
</dbReference>
<dbReference type="PATRIC" id="fig|1434117.4.peg.2492"/>
<dbReference type="InterPro" id="IPR003439">
    <property type="entry name" value="ABC_transporter-like_ATP-bd"/>
</dbReference>
<dbReference type="InterPro" id="IPR017871">
    <property type="entry name" value="ABC_transporter-like_CS"/>
</dbReference>
<dbReference type="Gene3D" id="3.40.50.300">
    <property type="entry name" value="P-loop containing nucleotide triphosphate hydrolases"/>
    <property type="match status" value="1"/>
</dbReference>
<dbReference type="GO" id="GO:0005524">
    <property type="term" value="F:ATP binding"/>
    <property type="evidence" value="ECO:0007669"/>
    <property type="project" value="UniProtKB-KW"/>
</dbReference>
<comment type="similarity">
    <text evidence="1">Belongs to the ABC transporter superfamily.</text>
</comment>
<dbReference type="SMART" id="SM00382">
    <property type="entry name" value="AAA"/>
    <property type="match status" value="1"/>
</dbReference>
<evidence type="ECO:0000256" key="1">
    <source>
        <dbReference type="ARBA" id="ARBA00005417"/>
    </source>
</evidence>
<dbReference type="InterPro" id="IPR027417">
    <property type="entry name" value="P-loop_NTPase"/>
</dbReference>
<dbReference type="PANTHER" id="PTHR42798:SF7">
    <property type="entry name" value="ALPHA-D-RIBOSE 1-METHYLPHOSPHONATE 5-TRIPHOSPHATE SYNTHASE SUBUNIT PHNL"/>
    <property type="match status" value="1"/>
</dbReference>
<sequence>MVNEMKNEVKNEMKSEITGESKIVTNTTEPEIEVKTATEETGDIIIEGTDIVRTFKMGEVQVRALRGVSVKIRRGEFVAIMGPSGSGKTTLLNQLGLLDTPNSGKVIIDEIDTSRMSDKEKGKFRLHNLGYVFQDYALLPELDASENVYISLMMQGKTKEEYEAAASEILKAVGLGDRLHQLPSKMSGGQQQRVSIARALAHNPRVLFADEPCANLDSQTSKEVLDLFKKFNKEKGQTIVMVTHEEWHAAYADRVIRLRDGVNIE</sequence>
<organism evidence="6 7">
    <name type="scientific">Methanosarcina mazei WWM610</name>
    <dbReference type="NCBI Taxonomy" id="1434117"/>
    <lineage>
        <taxon>Archaea</taxon>
        <taxon>Methanobacteriati</taxon>
        <taxon>Methanobacteriota</taxon>
        <taxon>Stenosarchaea group</taxon>
        <taxon>Methanomicrobia</taxon>
        <taxon>Methanosarcinales</taxon>
        <taxon>Methanosarcinaceae</taxon>
        <taxon>Methanosarcina</taxon>
    </lineage>
</organism>
<dbReference type="PROSITE" id="PS50893">
    <property type="entry name" value="ABC_TRANSPORTER_2"/>
    <property type="match status" value="1"/>
</dbReference>
<gene>
    <name evidence="6" type="ORF">MSMAW_1949</name>
</gene>
<dbReference type="Pfam" id="PF00005">
    <property type="entry name" value="ABC_tran"/>
    <property type="match status" value="1"/>
</dbReference>
<reference evidence="6 7" key="1">
    <citation type="submission" date="2014-07" db="EMBL/GenBank/DDBJ databases">
        <title>Methanogenic archaea and the global carbon cycle.</title>
        <authorList>
            <person name="Henriksen J.R."/>
            <person name="Luke J."/>
            <person name="Reinhart S."/>
            <person name="Benedict M.N."/>
            <person name="Youngblut N.D."/>
            <person name="Metcalf M.E."/>
            <person name="Whitaker R.J."/>
            <person name="Metcalf W.W."/>
        </authorList>
    </citation>
    <scope>NUCLEOTIDE SEQUENCE [LARGE SCALE GENOMIC DNA]</scope>
    <source>
        <strain evidence="6 7">WWM610</strain>
    </source>
</reference>
<evidence type="ECO:0000256" key="2">
    <source>
        <dbReference type="ARBA" id="ARBA00022448"/>
    </source>
</evidence>
<dbReference type="PROSITE" id="PS00211">
    <property type="entry name" value="ABC_TRANSPORTER_1"/>
    <property type="match status" value="1"/>
</dbReference>
<dbReference type="InterPro" id="IPR017911">
    <property type="entry name" value="MacB-like_ATP-bd"/>
</dbReference>
<dbReference type="GO" id="GO:0022857">
    <property type="term" value="F:transmembrane transporter activity"/>
    <property type="evidence" value="ECO:0007669"/>
    <property type="project" value="UniProtKB-ARBA"/>
</dbReference>
<dbReference type="InterPro" id="IPR003593">
    <property type="entry name" value="AAA+_ATPase"/>
</dbReference>
<dbReference type="RefSeq" id="WP_015412716.1">
    <property type="nucleotide sequence ID" value="NZ_CP009509.1"/>
</dbReference>
<proteinExistence type="inferred from homology"/>
<dbReference type="GO" id="GO:0098796">
    <property type="term" value="C:membrane protein complex"/>
    <property type="evidence" value="ECO:0007669"/>
    <property type="project" value="UniProtKB-ARBA"/>
</dbReference>
<keyword evidence="3" id="KW-0547">Nucleotide-binding</keyword>
<accession>A0A0E3PZ29</accession>
<evidence type="ECO:0000313" key="7">
    <source>
        <dbReference type="Proteomes" id="UP000033058"/>
    </source>
</evidence>
<name>A0A0E3PZ29_METMZ</name>
<dbReference type="CDD" id="cd03255">
    <property type="entry name" value="ABC_MJ0796_LolCDE_FtsE"/>
    <property type="match status" value="1"/>
</dbReference>
<evidence type="ECO:0000313" key="6">
    <source>
        <dbReference type="EMBL" id="AKB40940.1"/>
    </source>
</evidence>
<dbReference type="GeneID" id="24851677"/>
<dbReference type="EMBL" id="CP009509">
    <property type="protein sequence ID" value="AKB40940.1"/>
    <property type="molecule type" value="Genomic_DNA"/>
</dbReference>
<dbReference type="SUPFAM" id="SSF52540">
    <property type="entry name" value="P-loop containing nucleoside triphosphate hydrolases"/>
    <property type="match status" value="1"/>
</dbReference>
<dbReference type="PANTHER" id="PTHR42798">
    <property type="entry name" value="LIPOPROTEIN-RELEASING SYSTEM ATP-BINDING PROTEIN LOLD"/>
    <property type="match status" value="1"/>
</dbReference>
<dbReference type="HOGENOM" id="CLU_000604_1_22_2"/>
<keyword evidence="4 6" id="KW-0067">ATP-binding</keyword>
<protein>
    <submittedName>
        <fullName evidence="6">ABC transporter, ATP-binding protein</fullName>
    </submittedName>
</protein>
<keyword evidence="2" id="KW-0813">Transport</keyword>
<evidence type="ECO:0000256" key="3">
    <source>
        <dbReference type="ARBA" id="ARBA00022741"/>
    </source>
</evidence>
<evidence type="ECO:0000256" key="4">
    <source>
        <dbReference type="ARBA" id="ARBA00022840"/>
    </source>
</evidence>
<feature type="domain" description="ABC transporter" evidence="5">
    <location>
        <begin position="46"/>
        <end position="264"/>
    </location>
</feature>
<dbReference type="AlphaFoldDB" id="A0A0E3PZ29"/>
<evidence type="ECO:0000259" key="5">
    <source>
        <dbReference type="PROSITE" id="PS50893"/>
    </source>
</evidence>
<dbReference type="Proteomes" id="UP000033058">
    <property type="component" value="Chromosome"/>
</dbReference>
<dbReference type="GO" id="GO:0016887">
    <property type="term" value="F:ATP hydrolysis activity"/>
    <property type="evidence" value="ECO:0007669"/>
    <property type="project" value="InterPro"/>
</dbReference>